<gene>
    <name evidence="3" type="ORF">J4H92_14160</name>
</gene>
<dbReference type="Gene3D" id="3.40.50.1580">
    <property type="entry name" value="Nucleoside phosphorylase domain"/>
    <property type="match status" value="1"/>
</dbReference>
<reference evidence="3" key="1">
    <citation type="submission" date="2021-03" db="EMBL/GenBank/DDBJ databases">
        <title>Leucobacter chromiisoli sp. nov., isolated from chromium-containing soil of chemical plant.</title>
        <authorList>
            <person name="Xu Z."/>
        </authorList>
    </citation>
    <scope>NUCLEOTIDE SEQUENCE</scope>
    <source>
        <strain evidence="3">S27</strain>
    </source>
</reference>
<evidence type="ECO:0000313" key="3">
    <source>
        <dbReference type="EMBL" id="MBO1903084.1"/>
    </source>
</evidence>
<dbReference type="Pfam" id="PF01048">
    <property type="entry name" value="PNP_UDP_1"/>
    <property type="match status" value="1"/>
</dbReference>
<evidence type="ECO:0000313" key="4">
    <source>
        <dbReference type="Proteomes" id="UP000664382"/>
    </source>
</evidence>
<dbReference type="InterPro" id="IPR035994">
    <property type="entry name" value="Nucleoside_phosphorylase_sf"/>
</dbReference>
<proteinExistence type="predicted"/>
<dbReference type="AlphaFoldDB" id="A0A939S762"/>
<keyword evidence="4" id="KW-1185">Reference proteome</keyword>
<dbReference type="InterPro" id="IPR000845">
    <property type="entry name" value="Nucleoside_phosphorylase_d"/>
</dbReference>
<feature type="domain" description="Nucleoside phosphorylase" evidence="2">
    <location>
        <begin position="163"/>
        <end position="241"/>
    </location>
</feature>
<feature type="compositionally biased region" description="Basic and acidic residues" evidence="1">
    <location>
        <begin position="16"/>
        <end position="30"/>
    </location>
</feature>
<sequence length="249" mass="26154">MSGCCAELRIVASSGGDRRSHAQVTHDTRWETSGQGSGSERPAGRPDPAVSWSDRPNTPRRSAVPGDTLLVFAHGDEAAAFVSAGVPHLLTGVGKVNAALELTRGVLDGSPPDRVVVLGTAGAVSDDARLDTVYQISAGVQHDFSLPSPRLELADPIIDETAVIATGDVFVQDDAQRAVLAALGATLVDMETYAYASVCARLGIPLQVFKTPSDFADSSTTQDEWDGIAGAKSRQLFAFVEERLPELLG</sequence>
<dbReference type="GO" id="GO:0005829">
    <property type="term" value="C:cytosol"/>
    <property type="evidence" value="ECO:0007669"/>
    <property type="project" value="TreeGrafter"/>
</dbReference>
<dbReference type="GO" id="GO:0008782">
    <property type="term" value="F:adenosylhomocysteine nucleosidase activity"/>
    <property type="evidence" value="ECO:0007669"/>
    <property type="project" value="TreeGrafter"/>
</dbReference>
<comment type="caution">
    <text evidence="3">The sequence shown here is derived from an EMBL/GenBank/DDBJ whole genome shotgun (WGS) entry which is preliminary data.</text>
</comment>
<organism evidence="3 4">
    <name type="scientific">Leucobacter weissii</name>
    <dbReference type="NCBI Taxonomy" id="1983706"/>
    <lineage>
        <taxon>Bacteria</taxon>
        <taxon>Bacillati</taxon>
        <taxon>Actinomycetota</taxon>
        <taxon>Actinomycetes</taxon>
        <taxon>Micrococcales</taxon>
        <taxon>Microbacteriaceae</taxon>
        <taxon>Leucobacter</taxon>
    </lineage>
</organism>
<feature type="region of interest" description="Disordered" evidence="1">
    <location>
        <begin position="14"/>
        <end position="61"/>
    </location>
</feature>
<dbReference type="Proteomes" id="UP000664382">
    <property type="component" value="Unassembled WGS sequence"/>
</dbReference>
<dbReference type="EMBL" id="JAGDYM010000017">
    <property type="protein sequence ID" value="MBO1903084.1"/>
    <property type="molecule type" value="Genomic_DNA"/>
</dbReference>
<dbReference type="PANTHER" id="PTHR46832:SF1">
    <property type="entry name" value="5'-METHYLTHIOADENOSINE_S-ADENOSYLHOMOCYSTEINE NUCLEOSIDASE"/>
    <property type="match status" value="1"/>
</dbReference>
<protein>
    <submittedName>
        <fullName evidence="3">Purine-nucleoside phosphorylase</fullName>
    </submittedName>
</protein>
<accession>A0A939S762</accession>
<dbReference type="GO" id="GO:0008930">
    <property type="term" value="F:methylthioadenosine nucleosidase activity"/>
    <property type="evidence" value="ECO:0007669"/>
    <property type="project" value="TreeGrafter"/>
</dbReference>
<dbReference type="PANTHER" id="PTHR46832">
    <property type="entry name" value="5'-METHYLTHIOADENOSINE/S-ADENOSYLHOMOCYSTEINE NUCLEOSIDASE"/>
    <property type="match status" value="1"/>
</dbReference>
<dbReference type="GO" id="GO:0009116">
    <property type="term" value="P:nucleoside metabolic process"/>
    <property type="evidence" value="ECO:0007669"/>
    <property type="project" value="InterPro"/>
</dbReference>
<dbReference type="SUPFAM" id="SSF53167">
    <property type="entry name" value="Purine and uridine phosphorylases"/>
    <property type="match status" value="1"/>
</dbReference>
<name>A0A939S762_9MICO</name>
<dbReference type="GO" id="GO:0019284">
    <property type="term" value="P:L-methionine salvage from S-adenosylmethionine"/>
    <property type="evidence" value="ECO:0007669"/>
    <property type="project" value="TreeGrafter"/>
</dbReference>
<evidence type="ECO:0000259" key="2">
    <source>
        <dbReference type="Pfam" id="PF01048"/>
    </source>
</evidence>
<evidence type="ECO:0000256" key="1">
    <source>
        <dbReference type="SAM" id="MobiDB-lite"/>
    </source>
</evidence>